<evidence type="ECO:0000313" key="2">
    <source>
        <dbReference type="Proteomes" id="UP000282985"/>
    </source>
</evidence>
<comment type="caution">
    <text evidence="1">The sequence shown here is derived from an EMBL/GenBank/DDBJ whole genome shotgun (WGS) entry which is preliminary data.</text>
</comment>
<dbReference type="RefSeq" id="WP_127342386.1">
    <property type="nucleotide sequence ID" value="NZ_RJJX01000002.1"/>
</dbReference>
<reference evidence="1 2" key="1">
    <citation type="submission" date="2018-11" db="EMBL/GenBank/DDBJ databases">
        <title>Parancylomarina longa gen. nov., sp. nov., isolated from sediments of southern Okinawa.</title>
        <authorList>
            <person name="Fu T."/>
        </authorList>
    </citation>
    <scope>NUCLEOTIDE SEQUENCE [LARGE SCALE GENOMIC DNA]</scope>
    <source>
        <strain evidence="1 2">T3-2 S1-C</strain>
    </source>
</reference>
<gene>
    <name evidence="1" type="ORF">DLK05_02420</name>
</gene>
<evidence type="ECO:0000313" key="1">
    <source>
        <dbReference type="EMBL" id="RUT79565.1"/>
    </source>
</evidence>
<dbReference type="Proteomes" id="UP000282985">
    <property type="component" value="Unassembled WGS sequence"/>
</dbReference>
<proteinExistence type="predicted"/>
<dbReference type="AlphaFoldDB" id="A0A434AYM5"/>
<sequence>MNYKTEPYNELVDSLSKHDIDLDQEVYFVPENIFESKKSSDFVYSETTSDIRKVFRKENVPINYLTEDKPLLRSRKGADWFGPTLLFGFSVLINNPHVIGVSLNLVSSYLYDFFKGKIGDKSVKFEVVVECKKKKEYKKINYEGSVEGIPELEKIIKALKP</sequence>
<organism evidence="1 2">
    <name type="scientific">Ancylomarina longa</name>
    <dbReference type="NCBI Taxonomy" id="2487017"/>
    <lineage>
        <taxon>Bacteria</taxon>
        <taxon>Pseudomonadati</taxon>
        <taxon>Bacteroidota</taxon>
        <taxon>Bacteroidia</taxon>
        <taxon>Marinilabiliales</taxon>
        <taxon>Marinifilaceae</taxon>
        <taxon>Ancylomarina</taxon>
    </lineage>
</organism>
<protein>
    <submittedName>
        <fullName evidence="1">Uncharacterized protein</fullName>
    </submittedName>
</protein>
<dbReference type="EMBL" id="RJJX01000002">
    <property type="protein sequence ID" value="RUT79565.1"/>
    <property type="molecule type" value="Genomic_DNA"/>
</dbReference>
<name>A0A434AYM5_9BACT</name>
<keyword evidence="2" id="KW-1185">Reference proteome</keyword>
<dbReference type="OrthoDB" id="1376147at2"/>
<accession>A0A434AYM5</accession>